<keyword evidence="3" id="KW-0963">Cytoplasm</keyword>
<gene>
    <name evidence="11" type="ORF">METZ01_LOCUS405532</name>
</gene>
<dbReference type="GO" id="GO:0008654">
    <property type="term" value="P:phospholipid biosynthetic process"/>
    <property type="evidence" value="ECO:0007669"/>
    <property type="project" value="UniProtKB-KW"/>
</dbReference>
<dbReference type="AlphaFoldDB" id="A0A382W3G7"/>
<dbReference type="GO" id="GO:0043811">
    <property type="term" value="F:phosphate:acyl-[acyl carrier protein] acyltransferase activity"/>
    <property type="evidence" value="ECO:0007669"/>
    <property type="project" value="UniProtKB-EC"/>
</dbReference>
<dbReference type="Gene3D" id="3.40.718.10">
    <property type="entry name" value="Isopropylmalate Dehydrogenase"/>
    <property type="match status" value="1"/>
</dbReference>
<evidence type="ECO:0000256" key="1">
    <source>
        <dbReference type="ARBA" id="ARBA00001232"/>
    </source>
</evidence>
<dbReference type="SUPFAM" id="SSF53659">
    <property type="entry name" value="Isocitrate/Isopropylmalate dehydrogenase-like"/>
    <property type="match status" value="1"/>
</dbReference>
<feature type="non-terminal residue" evidence="11">
    <location>
        <position position="104"/>
    </location>
</feature>
<dbReference type="PANTHER" id="PTHR30100">
    <property type="entry name" value="FATTY ACID/PHOSPHOLIPID SYNTHESIS PROTEIN PLSX"/>
    <property type="match status" value="1"/>
</dbReference>
<dbReference type="GO" id="GO:0005737">
    <property type="term" value="C:cytoplasm"/>
    <property type="evidence" value="ECO:0007669"/>
    <property type="project" value="UniProtKB-SubCell"/>
</dbReference>
<evidence type="ECO:0000256" key="10">
    <source>
        <dbReference type="ARBA" id="ARBA00046608"/>
    </source>
</evidence>
<keyword evidence="5" id="KW-0808">Transferase</keyword>
<organism evidence="11">
    <name type="scientific">marine metagenome</name>
    <dbReference type="NCBI Taxonomy" id="408172"/>
    <lineage>
        <taxon>unclassified sequences</taxon>
        <taxon>metagenomes</taxon>
        <taxon>ecological metagenomes</taxon>
    </lineage>
</organism>
<evidence type="ECO:0000256" key="3">
    <source>
        <dbReference type="ARBA" id="ARBA00022490"/>
    </source>
</evidence>
<evidence type="ECO:0000256" key="9">
    <source>
        <dbReference type="ARBA" id="ARBA00024069"/>
    </source>
</evidence>
<evidence type="ECO:0000256" key="2">
    <source>
        <dbReference type="ARBA" id="ARBA00004496"/>
    </source>
</evidence>
<keyword evidence="7" id="KW-0594">Phospholipid biosynthesis</keyword>
<evidence type="ECO:0000256" key="7">
    <source>
        <dbReference type="ARBA" id="ARBA00023209"/>
    </source>
</evidence>
<keyword evidence="4" id="KW-0444">Lipid biosynthesis</keyword>
<accession>A0A382W3G7</accession>
<evidence type="ECO:0000256" key="5">
    <source>
        <dbReference type="ARBA" id="ARBA00022679"/>
    </source>
</evidence>
<comment type="catalytic activity">
    <reaction evidence="1">
        <text>a fatty acyl-[ACP] + phosphate = an acyl phosphate + holo-[ACP]</text>
        <dbReference type="Rhea" id="RHEA:42292"/>
        <dbReference type="Rhea" id="RHEA-COMP:9685"/>
        <dbReference type="Rhea" id="RHEA-COMP:14125"/>
        <dbReference type="ChEBI" id="CHEBI:43474"/>
        <dbReference type="ChEBI" id="CHEBI:59918"/>
        <dbReference type="ChEBI" id="CHEBI:64479"/>
        <dbReference type="ChEBI" id="CHEBI:138651"/>
        <dbReference type="EC" id="2.3.1.274"/>
    </reaction>
</comment>
<dbReference type="EC" id="2.3.1.274" evidence="9"/>
<proteinExistence type="predicted"/>
<dbReference type="EMBL" id="UINC01156322">
    <property type="protein sequence ID" value="SVD52678.1"/>
    <property type="molecule type" value="Genomic_DNA"/>
</dbReference>
<protein>
    <recommendedName>
        <fullName evidence="9">phosphate acyltransferase</fullName>
        <ecNumber evidence="9">2.3.1.274</ecNumber>
    </recommendedName>
</protein>
<evidence type="ECO:0000313" key="11">
    <source>
        <dbReference type="EMBL" id="SVD52678.1"/>
    </source>
</evidence>
<evidence type="ECO:0000256" key="8">
    <source>
        <dbReference type="ARBA" id="ARBA00023264"/>
    </source>
</evidence>
<reference evidence="11" key="1">
    <citation type="submission" date="2018-05" db="EMBL/GenBank/DDBJ databases">
        <authorList>
            <person name="Lanie J.A."/>
            <person name="Ng W.-L."/>
            <person name="Kazmierczak K.M."/>
            <person name="Andrzejewski T.M."/>
            <person name="Davidsen T.M."/>
            <person name="Wayne K.J."/>
            <person name="Tettelin H."/>
            <person name="Glass J.I."/>
            <person name="Rusch D."/>
            <person name="Podicherti R."/>
            <person name="Tsui H.-C.T."/>
            <person name="Winkler M.E."/>
        </authorList>
    </citation>
    <scope>NUCLEOTIDE SEQUENCE</scope>
</reference>
<dbReference type="InterPro" id="IPR012281">
    <property type="entry name" value="Phospholipid_synth_PlsX-like"/>
</dbReference>
<comment type="subcellular location">
    <subcellularLocation>
        <location evidence="2">Cytoplasm</location>
    </subcellularLocation>
</comment>
<keyword evidence="6" id="KW-0443">Lipid metabolism</keyword>
<dbReference type="GO" id="GO:0006633">
    <property type="term" value="P:fatty acid biosynthetic process"/>
    <property type="evidence" value="ECO:0007669"/>
    <property type="project" value="InterPro"/>
</dbReference>
<dbReference type="Pfam" id="PF02504">
    <property type="entry name" value="FA_synthesis"/>
    <property type="match status" value="1"/>
</dbReference>
<evidence type="ECO:0000256" key="4">
    <source>
        <dbReference type="ARBA" id="ARBA00022516"/>
    </source>
</evidence>
<dbReference type="PANTHER" id="PTHR30100:SF1">
    <property type="entry name" value="PHOSPHATE ACYLTRANSFERASE"/>
    <property type="match status" value="1"/>
</dbReference>
<comment type="subunit">
    <text evidence="10">Homodimer. Probably interacts with PlsY.</text>
</comment>
<evidence type="ECO:0000256" key="6">
    <source>
        <dbReference type="ARBA" id="ARBA00023098"/>
    </source>
</evidence>
<sequence>MGGDNAPQEIVAGALMAAGGLDVELFLVGKTKAIEEELSGTHINQNLSIIDAPDVIPMEAKIDVVKGMPGASLNVGMQMVKTGDADALVTAGNTAAALTSAMVN</sequence>
<dbReference type="InterPro" id="IPR003664">
    <property type="entry name" value="FA_synthesis"/>
</dbReference>
<keyword evidence="8" id="KW-1208">Phospholipid metabolism</keyword>
<name>A0A382W3G7_9ZZZZ</name>